<dbReference type="GO" id="GO:0005524">
    <property type="term" value="F:ATP binding"/>
    <property type="evidence" value="ECO:0007669"/>
    <property type="project" value="UniProtKB-KW"/>
</dbReference>
<dbReference type="PANTHER" id="PTHR48060:SF9">
    <property type="entry name" value="LRR RECEPTOR-LIKE SERINE_THREONINE-PROTEIN KINASE GSO1"/>
    <property type="match status" value="1"/>
</dbReference>
<dbReference type="PRINTS" id="PR00019">
    <property type="entry name" value="LEURICHRPT"/>
</dbReference>
<evidence type="ECO:0000256" key="6">
    <source>
        <dbReference type="ARBA" id="ARBA00022840"/>
    </source>
</evidence>
<keyword evidence="4" id="KW-0677">Repeat</keyword>
<feature type="signal peptide" evidence="9">
    <location>
        <begin position="1"/>
        <end position="19"/>
    </location>
</feature>
<keyword evidence="8" id="KW-0472">Membrane</keyword>
<feature type="chain" id="PRO_5042179324" description="Leucine-rich repeat-containing N-terminal plant-type domain-containing protein" evidence="9">
    <location>
        <begin position="20"/>
        <end position="649"/>
    </location>
</feature>
<evidence type="ECO:0000259" key="10">
    <source>
        <dbReference type="Pfam" id="PF08263"/>
    </source>
</evidence>
<dbReference type="AlphaFoldDB" id="A0AAD4ZQW2"/>
<keyword evidence="13" id="KW-1185">Reference proteome</keyword>
<dbReference type="EMBL" id="JAJFAZ020000001">
    <property type="protein sequence ID" value="KAI5352539.1"/>
    <property type="molecule type" value="Genomic_DNA"/>
</dbReference>
<gene>
    <name evidence="12" type="ORF">L3X38_005430</name>
</gene>
<dbReference type="SMART" id="SM00365">
    <property type="entry name" value="LRR_SD22"/>
    <property type="match status" value="6"/>
</dbReference>
<evidence type="ECO:0000256" key="7">
    <source>
        <dbReference type="ARBA" id="ARBA00022989"/>
    </source>
</evidence>
<dbReference type="InterPro" id="IPR001611">
    <property type="entry name" value="Leu-rich_rpt"/>
</dbReference>
<dbReference type="SUPFAM" id="SSF52058">
    <property type="entry name" value="L domain-like"/>
    <property type="match status" value="3"/>
</dbReference>
<keyword evidence="3 9" id="KW-0732">Signal</keyword>
<dbReference type="Pfam" id="PF23598">
    <property type="entry name" value="LRR_14"/>
    <property type="match status" value="1"/>
</dbReference>
<dbReference type="InterPro" id="IPR055414">
    <property type="entry name" value="LRR_R13L4/SHOC2-like"/>
</dbReference>
<proteinExistence type="predicted"/>
<name>A0AAD4ZQW2_PRUDU</name>
<dbReference type="InterPro" id="IPR013210">
    <property type="entry name" value="LRR_N_plant-typ"/>
</dbReference>
<keyword evidence="7" id="KW-1133">Transmembrane helix</keyword>
<protein>
    <recommendedName>
        <fullName evidence="14">Leucine-rich repeat-containing N-terminal plant-type domain-containing protein</fullName>
    </recommendedName>
</protein>
<feature type="domain" description="Disease resistance R13L4/SHOC-2-like LRR" evidence="11">
    <location>
        <begin position="206"/>
        <end position="404"/>
    </location>
</feature>
<accession>A0AAD4ZQW2</accession>
<comment type="caution">
    <text evidence="12">The sequence shown here is derived from an EMBL/GenBank/DDBJ whole genome shotgun (WGS) entry which is preliminary data.</text>
</comment>
<keyword evidence="2" id="KW-0812">Transmembrane</keyword>
<keyword evidence="5" id="KW-0547">Nucleotide-binding</keyword>
<dbReference type="Pfam" id="PF08263">
    <property type="entry name" value="LRRNT_2"/>
    <property type="match status" value="1"/>
</dbReference>
<evidence type="ECO:0000256" key="4">
    <source>
        <dbReference type="ARBA" id="ARBA00022737"/>
    </source>
</evidence>
<keyword evidence="6" id="KW-0067">ATP-binding</keyword>
<evidence type="ECO:0000256" key="3">
    <source>
        <dbReference type="ARBA" id="ARBA00022729"/>
    </source>
</evidence>
<evidence type="ECO:0000256" key="5">
    <source>
        <dbReference type="ARBA" id="ARBA00022741"/>
    </source>
</evidence>
<dbReference type="InterPro" id="IPR053211">
    <property type="entry name" value="DNA_repair-toleration"/>
</dbReference>
<evidence type="ECO:0008006" key="14">
    <source>
        <dbReference type="Google" id="ProtNLM"/>
    </source>
</evidence>
<evidence type="ECO:0000256" key="8">
    <source>
        <dbReference type="ARBA" id="ARBA00023136"/>
    </source>
</evidence>
<dbReference type="InterPro" id="IPR003591">
    <property type="entry name" value="Leu-rich_rpt_typical-subtyp"/>
</dbReference>
<keyword evidence="1" id="KW-0433">Leucine-rich repeat</keyword>
<evidence type="ECO:0000313" key="12">
    <source>
        <dbReference type="EMBL" id="KAI5352539.1"/>
    </source>
</evidence>
<dbReference type="Pfam" id="PF13855">
    <property type="entry name" value="LRR_8"/>
    <property type="match status" value="2"/>
</dbReference>
<evidence type="ECO:0000259" key="11">
    <source>
        <dbReference type="Pfam" id="PF23598"/>
    </source>
</evidence>
<dbReference type="PANTHER" id="PTHR48060">
    <property type="entry name" value="DNA DAMAGE-REPAIR/TOLERATION PROTEIN DRT100"/>
    <property type="match status" value="1"/>
</dbReference>
<evidence type="ECO:0000256" key="1">
    <source>
        <dbReference type="ARBA" id="ARBA00022614"/>
    </source>
</evidence>
<dbReference type="FunFam" id="3.80.10.10:FF:000317">
    <property type="entry name" value="Inactive leucine-rich repeat receptor-like protein kinase"/>
    <property type="match status" value="1"/>
</dbReference>
<dbReference type="SMART" id="SM00369">
    <property type="entry name" value="LRR_TYP"/>
    <property type="match status" value="13"/>
</dbReference>
<evidence type="ECO:0000256" key="9">
    <source>
        <dbReference type="SAM" id="SignalP"/>
    </source>
</evidence>
<reference evidence="12 13" key="1">
    <citation type="journal article" date="2022" name="G3 (Bethesda)">
        <title>Whole-genome sequence and methylome profiling of the almond [Prunus dulcis (Mill.) D.A. Webb] cultivar 'Nonpareil'.</title>
        <authorList>
            <person name="D'Amico-Willman K.M."/>
            <person name="Ouma W.Z."/>
            <person name="Meulia T."/>
            <person name="Sideli G.M."/>
            <person name="Gradziel T.M."/>
            <person name="Fresnedo-Ramirez J."/>
        </authorList>
    </citation>
    <scope>NUCLEOTIDE SEQUENCE [LARGE SCALE GENOMIC DNA]</scope>
    <source>
        <strain evidence="12">Clone GOH B32 T37-40</strain>
    </source>
</reference>
<feature type="domain" description="Leucine-rich repeat-containing N-terminal plant-type" evidence="10">
    <location>
        <begin position="29"/>
        <end position="66"/>
    </location>
</feature>
<dbReference type="Pfam" id="PF00560">
    <property type="entry name" value="LRR_1"/>
    <property type="match status" value="2"/>
</dbReference>
<dbReference type="FunFam" id="3.80.10.10:FF:000716">
    <property type="entry name" value="LRR receptor-like serine/threonine-protein kinase GSO1"/>
    <property type="match status" value="1"/>
</dbReference>
<evidence type="ECO:0000256" key="2">
    <source>
        <dbReference type="ARBA" id="ARBA00022692"/>
    </source>
</evidence>
<dbReference type="Proteomes" id="UP001054821">
    <property type="component" value="Chromosome 1"/>
</dbReference>
<organism evidence="12 13">
    <name type="scientific">Prunus dulcis</name>
    <name type="common">Almond</name>
    <name type="synonym">Amygdalus dulcis</name>
    <dbReference type="NCBI Taxonomy" id="3755"/>
    <lineage>
        <taxon>Eukaryota</taxon>
        <taxon>Viridiplantae</taxon>
        <taxon>Streptophyta</taxon>
        <taxon>Embryophyta</taxon>
        <taxon>Tracheophyta</taxon>
        <taxon>Spermatophyta</taxon>
        <taxon>Magnoliopsida</taxon>
        <taxon>eudicotyledons</taxon>
        <taxon>Gunneridae</taxon>
        <taxon>Pentapetalae</taxon>
        <taxon>rosids</taxon>
        <taxon>fabids</taxon>
        <taxon>Rosales</taxon>
        <taxon>Rosaceae</taxon>
        <taxon>Amygdaloideae</taxon>
        <taxon>Amygdaleae</taxon>
        <taxon>Prunus</taxon>
    </lineage>
</organism>
<evidence type="ECO:0000313" key="13">
    <source>
        <dbReference type="Proteomes" id="UP001054821"/>
    </source>
</evidence>
<dbReference type="Gene3D" id="3.80.10.10">
    <property type="entry name" value="Ribonuclease Inhibitor"/>
    <property type="match status" value="4"/>
</dbReference>
<sequence length="649" mass="70105">MTIELLWVVLITILTFGEANPRLKEVCNPSDLKGLTIFKSGIHVDTSGRLAKWVGGNCCNWEGISCEIRTGRVAEINLSAFISSDDSPFQAQMEGLFSSSITLLASLQVLDLGGLSGLSGTLPKSIGFHLPELRRLVLYGNNLSGAIPKSIGKLSKLEVLVLHENKFSGSLPSSLGSLKNLKRLSLYSNRLLGRMPDSFTNLTSLVYLDLHDNSLTGHIPQRIGQLQVLEELDLSSNLLAGNLPPSLANLTAISVMCLDTNYLEGPIPFPSSSAQMSSLRLLRLHTNHLTGKIPPTLGDLVSLQRFSLANNKLEGAIPSSFGNLSALRELYLNGNKFSGQIPKSVGQLSQLILFNISHNLIQGPLPSEMSSLQNIQALDLSFNLLSLSSIPKWLAELPSLSRIYLAGCGIQGNIPGFLRSTPSPIQELDLSANNLTGSIPTWLGVGSLAQLYLLNLSRNSLVSKIPDSVTNLHDLGVLDLHGNKLSGSMSRVFEIGLEFPDGSLTYLDLSENKFSSGMGQIGVGSQRGIQLLNLSNNILQGIFPTSIERLKLLQSLDLSSNKLGFNLPEALANLSMLETLKLEKNRFAGKIPNGFLKLRKLKQLDLSDNLLVGEIPVGKPLSDFPQSSYSGNRGLCGKPLAPCKPTRFG</sequence>
<dbReference type="InterPro" id="IPR032675">
    <property type="entry name" value="LRR_dom_sf"/>
</dbReference>